<dbReference type="PANTHER" id="PTHR21558">
    <property type="entry name" value="SPEER/SPETEX"/>
    <property type="match status" value="1"/>
</dbReference>
<accession>A0A8C8W4Y3</accession>
<evidence type="ECO:0000313" key="2">
    <source>
        <dbReference type="Ensembl" id="ENSPEMP00000035735.1"/>
    </source>
</evidence>
<evidence type="ECO:0000313" key="3">
    <source>
        <dbReference type="Proteomes" id="UP000694547"/>
    </source>
</evidence>
<dbReference type="InterPro" id="IPR006907">
    <property type="entry name" value="DLG5_N"/>
</dbReference>
<dbReference type="Pfam" id="PF04822">
    <property type="entry name" value="Takusan"/>
    <property type="match status" value="1"/>
</dbReference>
<dbReference type="GeneTree" id="ENSGT00960000192965"/>
<reference evidence="2 3" key="1">
    <citation type="submission" date="2018-10" db="EMBL/GenBank/DDBJ databases">
        <title>Improved assembly of the deer mouse Peromyscus maniculatus genome.</title>
        <authorList>
            <person name="Lassance J.-M."/>
            <person name="Hoekstra H.E."/>
        </authorList>
    </citation>
    <scope>NUCLEOTIDE SEQUENCE [LARGE SCALE GENOMIC DNA]</scope>
</reference>
<keyword evidence="3" id="KW-1185">Reference proteome</keyword>
<dbReference type="Proteomes" id="UP000694547">
    <property type="component" value="Chromosome 9"/>
</dbReference>
<evidence type="ECO:0000259" key="1">
    <source>
        <dbReference type="Pfam" id="PF04822"/>
    </source>
</evidence>
<dbReference type="AlphaFoldDB" id="A0A8C8W4Y3"/>
<proteinExistence type="predicted"/>
<sequence length="97" mass="11121">MTKLEKLTLQRQSITYERVELHGILGTYIDKDLQNRLNSFEMLKKEHKQVMLDLQKLPMEISDGVNKVKQLIEENVSYSVKRHCSPPSNVLPASGAP</sequence>
<reference evidence="2" key="3">
    <citation type="submission" date="2025-09" db="UniProtKB">
        <authorList>
            <consortium name="Ensembl"/>
        </authorList>
    </citation>
    <scope>IDENTIFICATION</scope>
</reference>
<dbReference type="Ensembl" id="ENSPEMT00000040802.1">
    <property type="protein sequence ID" value="ENSPEMP00000035735.1"/>
    <property type="gene ID" value="ENSPEMG00000026354.1"/>
</dbReference>
<organism evidence="2 3">
    <name type="scientific">Peromyscus maniculatus bairdii</name>
    <name type="common">Prairie deer mouse</name>
    <dbReference type="NCBI Taxonomy" id="230844"/>
    <lineage>
        <taxon>Eukaryota</taxon>
        <taxon>Metazoa</taxon>
        <taxon>Chordata</taxon>
        <taxon>Craniata</taxon>
        <taxon>Vertebrata</taxon>
        <taxon>Euteleostomi</taxon>
        <taxon>Mammalia</taxon>
        <taxon>Eutheria</taxon>
        <taxon>Euarchontoglires</taxon>
        <taxon>Glires</taxon>
        <taxon>Rodentia</taxon>
        <taxon>Myomorpha</taxon>
        <taxon>Muroidea</taxon>
        <taxon>Cricetidae</taxon>
        <taxon>Neotominae</taxon>
        <taxon>Peromyscus</taxon>
    </lineage>
</organism>
<feature type="domain" description="Disks large homolog 5 N-terminal" evidence="1">
    <location>
        <begin position="1"/>
        <end position="63"/>
    </location>
</feature>
<protein>
    <recommendedName>
        <fullName evidence="1">Disks large homolog 5 N-terminal domain-containing protein</fullName>
    </recommendedName>
</protein>
<reference evidence="2" key="2">
    <citation type="submission" date="2025-08" db="UniProtKB">
        <authorList>
            <consortium name="Ensembl"/>
        </authorList>
    </citation>
    <scope>IDENTIFICATION</scope>
</reference>
<name>A0A8C8W4Y3_PERMB</name>